<evidence type="ECO:0000313" key="2">
    <source>
        <dbReference type="Proteomes" id="UP000242715"/>
    </source>
</evidence>
<organism evidence="1 2">
    <name type="scientific">Trifolium subterraneum</name>
    <name type="common">Subterranean clover</name>
    <dbReference type="NCBI Taxonomy" id="3900"/>
    <lineage>
        <taxon>Eukaryota</taxon>
        <taxon>Viridiplantae</taxon>
        <taxon>Streptophyta</taxon>
        <taxon>Embryophyta</taxon>
        <taxon>Tracheophyta</taxon>
        <taxon>Spermatophyta</taxon>
        <taxon>Magnoliopsida</taxon>
        <taxon>eudicotyledons</taxon>
        <taxon>Gunneridae</taxon>
        <taxon>Pentapetalae</taxon>
        <taxon>rosids</taxon>
        <taxon>fabids</taxon>
        <taxon>Fabales</taxon>
        <taxon>Fabaceae</taxon>
        <taxon>Papilionoideae</taxon>
        <taxon>50 kb inversion clade</taxon>
        <taxon>NPAAA clade</taxon>
        <taxon>Hologalegina</taxon>
        <taxon>IRL clade</taxon>
        <taxon>Trifolieae</taxon>
        <taxon>Trifolium</taxon>
    </lineage>
</organism>
<accession>A0A2Z6PGW1</accession>
<dbReference type="AlphaFoldDB" id="A0A2Z6PGW1"/>
<dbReference type="EMBL" id="DF974548">
    <property type="protein sequence ID" value="GAU49322.1"/>
    <property type="molecule type" value="Genomic_DNA"/>
</dbReference>
<name>A0A2Z6PGW1_TRISU</name>
<keyword evidence="2" id="KW-1185">Reference proteome</keyword>
<dbReference type="Proteomes" id="UP000242715">
    <property type="component" value="Unassembled WGS sequence"/>
</dbReference>
<sequence length="116" mass="13212">MQNQRLHFSHTSLQLLNIFLKASMAMELIFGSLHQRASIKSIDKTTALLEYYSFVGTVLNHYIEGIELVILSVVPFLTLMTEFGAYWKDVLYSDMSAEYVISTLEGRAKKGDVLEM</sequence>
<proteinExistence type="predicted"/>
<gene>
    <name evidence="1" type="ORF">TSUD_367320</name>
</gene>
<evidence type="ECO:0000313" key="1">
    <source>
        <dbReference type="EMBL" id="GAU49322.1"/>
    </source>
</evidence>
<protein>
    <submittedName>
        <fullName evidence="1">Uncharacterized protein</fullName>
    </submittedName>
</protein>
<reference evidence="2" key="1">
    <citation type="journal article" date="2017" name="Front. Plant Sci.">
        <title>Climate Clever Clovers: New Paradigm to Reduce the Environmental Footprint of Ruminants by Breeding Low Methanogenic Forages Utilizing Haplotype Variation.</title>
        <authorList>
            <person name="Kaur P."/>
            <person name="Appels R."/>
            <person name="Bayer P.E."/>
            <person name="Keeble-Gagnere G."/>
            <person name="Wang J."/>
            <person name="Hirakawa H."/>
            <person name="Shirasawa K."/>
            <person name="Vercoe P."/>
            <person name="Stefanova K."/>
            <person name="Durmic Z."/>
            <person name="Nichols P."/>
            <person name="Revell C."/>
            <person name="Isobe S.N."/>
            <person name="Edwards D."/>
            <person name="Erskine W."/>
        </authorList>
    </citation>
    <scope>NUCLEOTIDE SEQUENCE [LARGE SCALE GENOMIC DNA]</scope>
    <source>
        <strain evidence="2">cv. Daliak</strain>
    </source>
</reference>